<dbReference type="HOGENOM" id="CLU_2486861_0_0_1"/>
<reference evidence="2" key="3">
    <citation type="submission" date="2015-06" db="UniProtKB">
        <authorList>
            <consortium name="EnsemblPlants"/>
        </authorList>
    </citation>
    <scope>IDENTIFICATION</scope>
    <source>
        <strain evidence="2">cv. Jemalong A17</strain>
    </source>
</reference>
<reference evidence="1 3" key="2">
    <citation type="journal article" date="2014" name="BMC Genomics">
        <title>An improved genome release (version Mt4.0) for the model legume Medicago truncatula.</title>
        <authorList>
            <person name="Tang H."/>
            <person name="Krishnakumar V."/>
            <person name="Bidwell S."/>
            <person name="Rosen B."/>
            <person name="Chan A."/>
            <person name="Zhou S."/>
            <person name="Gentzbittel L."/>
            <person name="Childs K.L."/>
            <person name="Yandell M."/>
            <person name="Gundlach H."/>
            <person name="Mayer K.F."/>
            <person name="Schwartz D.C."/>
            <person name="Town C.D."/>
        </authorList>
    </citation>
    <scope>GENOME REANNOTATION</scope>
    <source>
        <strain evidence="1">A17</strain>
        <strain evidence="2 3">cv. Jemalong A17</strain>
    </source>
</reference>
<dbReference type="AlphaFoldDB" id="A0A072TQC0"/>
<dbReference type="EMBL" id="KL403296">
    <property type="protein sequence ID" value="KEH15760.1"/>
    <property type="molecule type" value="Genomic_DNA"/>
</dbReference>
<dbReference type="EnsemblPlants" id="KEH15760">
    <property type="protein sequence ID" value="KEH15760"/>
    <property type="gene ID" value="MTR_0571s0020"/>
</dbReference>
<evidence type="ECO:0000313" key="1">
    <source>
        <dbReference type="EMBL" id="KEH15760.1"/>
    </source>
</evidence>
<keyword evidence="3" id="KW-1185">Reference proteome</keyword>
<dbReference type="Proteomes" id="UP000002051">
    <property type="component" value="Unassembled WGS sequence"/>
</dbReference>
<accession>A0A072TQC0</accession>
<organism evidence="1 3">
    <name type="scientific">Medicago truncatula</name>
    <name type="common">Barrel medic</name>
    <name type="synonym">Medicago tribuloides</name>
    <dbReference type="NCBI Taxonomy" id="3880"/>
    <lineage>
        <taxon>Eukaryota</taxon>
        <taxon>Viridiplantae</taxon>
        <taxon>Streptophyta</taxon>
        <taxon>Embryophyta</taxon>
        <taxon>Tracheophyta</taxon>
        <taxon>Spermatophyta</taxon>
        <taxon>Magnoliopsida</taxon>
        <taxon>eudicotyledons</taxon>
        <taxon>Gunneridae</taxon>
        <taxon>Pentapetalae</taxon>
        <taxon>rosids</taxon>
        <taxon>fabids</taxon>
        <taxon>Fabales</taxon>
        <taxon>Fabaceae</taxon>
        <taxon>Papilionoideae</taxon>
        <taxon>50 kb inversion clade</taxon>
        <taxon>NPAAA clade</taxon>
        <taxon>Hologalegina</taxon>
        <taxon>IRL clade</taxon>
        <taxon>Trifolieae</taxon>
        <taxon>Medicago</taxon>
    </lineage>
</organism>
<protein>
    <submittedName>
        <fullName evidence="1 2">Uncharacterized protein</fullName>
    </submittedName>
</protein>
<gene>
    <name evidence="1" type="ORF">MTR_0571s0020</name>
</gene>
<proteinExistence type="predicted"/>
<evidence type="ECO:0000313" key="3">
    <source>
        <dbReference type="Proteomes" id="UP000002051"/>
    </source>
</evidence>
<evidence type="ECO:0000313" key="2">
    <source>
        <dbReference type="EnsemblPlants" id="KEH15760"/>
    </source>
</evidence>
<sequence>MDWSCKVDFSFKWLLRWDRELLGSNSKHPRAVVLCALEERVEQCFNAARYIIENAELKSAKNSTSSELKSLDVLKKKLEEAMNSLWK</sequence>
<reference evidence="1 3" key="1">
    <citation type="journal article" date="2011" name="Nature">
        <title>The Medicago genome provides insight into the evolution of rhizobial symbioses.</title>
        <authorList>
            <person name="Young N.D."/>
            <person name="Debelle F."/>
            <person name="Oldroyd G.E."/>
            <person name="Geurts R."/>
            <person name="Cannon S.B."/>
            <person name="Udvardi M.K."/>
            <person name="Benedito V.A."/>
            <person name="Mayer K.F."/>
            <person name="Gouzy J."/>
            <person name="Schoof H."/>
            <person name="Van de Peer Y."/>
            <person name="Proost S."/>
            <person name="Cook D.R."/>
            <person name="Meyers B.C."/>
            <person name="Spannagl M."/>
            <person name="Cheung F."/>
            <person name="De Mita S."/>
            <person name="Krishnakumar V."/>
            <person name="Gundlach H."/>
            <person name="Zhou S."/>
            <person name="Mudge J."/>
            <person name="Bharti A.K."/>
            <person name="Murray J.D."/>
            <person name="Naoumkina M.A."/>
            <person name="Rosen B."/>
            <person name="Silverstein K.A."/>
            <person name="Tang H."/>
            <person name="Rombauts S."/>
            <person name="Zhao P.X."/>
            <person name="Zhou P."/>
            <person name="Barbe V."/>
            <person name="Bardou P."/>
            <person name="Bechner M."/>
            <person name="Bellec A."/>
            <person name="Berger A."/>
            <person name="Berges H."/>
            <person name="Bidwell S."/>
            <person name="Bisseling T."/>
            <person name="Choisne N."/>
            <person name="Couloux A."/>
            <person name="Denny R."/>
            <person name="Deshpande S."/>
            <person name="Dai X."/>
            <person name="Doyle J.J."/>
            <person name="Dudez A.M."/>
            <person name="Farmer A.D."/>
            <person name="Fouteau S."/>
            <person name="Franken C."/>
            <person name="Gibelin C."/>
            <person name="Gish J."/>
            <person name="Goldstein S."/>
            <person name="Gonzalez A.J."/>
            <person name="Green P.J."/>
            <person name="Hallab A."/>
            <person name="Hartog M."/>
            <person name="Hua A."/>
            <person name="Humphray S.J."/>
            <person name="Jeong D.H."/>
            <person name="Jing Y."/>
            <person name="Jocker A."/>
            <person name="Kenton S.M."/>
            <person name="Kim D.J."/>
            <person name="Klee K."/>
            <person name="Lai H."/>
            <person name="Lang C."/>
            <person name="Lin S."/>
            <person name="Macmil S.L."/>
            <person name="Magdelenat G."/>
            <person name="Matthews L."/>
            <person name="McCorrison J."/>
            <person name="Monaghan E.L."/>
            <person name="Mun J.H."/>
            <person name="Najar F.Z."/>
            <person name="Nicholson C."/>
            <person name="Noirot C."/>
            <person name="O'Bleness M."/>
            <person name="Paule C.R."/>
            <person name="Poulain J."/>
            <person name="Prion F."/>
            <person name="Qin B."/>
            <person name="Qu C."/>
            <person name="Retzel E.F."/>
            <person name="Riddle C."/>
            <person name="Sallet E."/>
            <person name="Samain S."/>
            <person name="Samson N."/>
            <person name="Sanders I."/>
            <person name="Saurat O."/>
            <person name="Scarpelli C."/>
            <person name="Schiex T."/>
            <person name="Segurens B."/>
            <person name="Severin A.J."/>
            <person name="Sherrier D.J."/>
            <person name="Shi R."/>
            <person name="Sims S."/>
            <person name="Singer S.R."/>
            <person name="Sinharoy S."/>
            <person name="Sterck L."/>
            <person name="Viollet A."/>
            <person name="Wang B.B."/>
            <person name="Wang K."/>
            <person name="Wang M."/>
            <person name="Wang X."/>
            <person name="Warfsmann J."/>
            <person name="Weissenbach J."/>
            <person name="White D.D."/>
            <person name="White J.D."/>
            <person name="Wiley G.B."/>
            <person name="Wincker P."/>
            <person name="Xing Y."/>
            <person name="Yang L."/>
            <person name="Yao Z."/>
            <person name="Ying F."/>
            <person name="Zhai J."/>
            <person name="Zhou L."/>
            <person name="Zuber A."/>
            <person name="Denarie J."/>
            <person name="Dixon R.A."/>
            <person name="May G.D."/>
            <person name="Schwartz D.C."/>
            <person name="Rogers J."/>
            <person name="Quetier F."/>
            <person name="Town C.D."/>
            <person name="Roe B.A."/>
        </authorList>
    </citation>
    <scope>NUCLEOTIDE SEQUENCE [LARGE SCALE GENOMIC DNA]</scope>
    <source>
        <strain evidence="1">A17</strain>
        <strain evidence="2 3">cv. Jemalong A17</strain>
    </source>
</reference>
<name>A0A072TQC0_MEDTR</name>